<gene>
    <name evidence="8" type="ORF">ABUE31_01480</name>
</gene>
<dbReference type="PANTHER" id="PTHR43568">
    <property type="entry name" value="P PROTEIN"/>
    <property type="match status" value="1"/>
</dbReference>
<dbReference type="InterPro" id="IPR004680">
    <property type="entry name" value="Cit_transptr-like_dom"/>
</dbReference>
<evidence type="ECO:0000256" key="3">
    <source>
        <dbReference type="ARBA" id="ARBA00022692"/>
    </source>
</evidence>
<feature type="transmembrane region" description="Helical" evidence="6">
    <location>
        <begin position="81"/>
        <end position="105"/>
    </location>
</feature>
<reference evidence="8 9" key="1">
    <citation type="submission" date="2024-06" db="EMBL/GenBank/DDBJ databases">
        <authorList>
            <person name="Tuo L."/>
        </authorList>
    </citation>
    <scope>NUCLEOTIDE SEQUENCE [LARGE SCALE GENOMIC DNA]</scope>
    <source>
        <strain evidence="8 9">ZMM04-5</strain>
    </source>
</reference>
<keyword evidence="4 6" id="KW-1133">Transmembrane helix</keyword>
<sequence>MIGSVDWQLLLLFACLFGITAAFVKTGLSQDGLDWLAAKGLLPDRLSVLTPLTLAASNSIGNVPAVILLIKLVPDLSDGALTALALLSTFAGNLLLTGSLCNIIVAERAAMSGVTLSFVDFARSGIPMTLATFAATVGWLWAIGLLPF</sequence>
<evidence type="ECO:0000256" key="2">
    <source>
        <dbReference type="ARBA" id="ARBA00022448"/>
    </source>
</evidence>
<comment type="caution">
    <text evidence="8">The sequence shown here is derived from an EMBL/GenBank/DDBJ whole genome shotgun (WGS) entry which is preliminary data.</text>
</comment>
<keyword evidence="2" id="KW-0813">Transport</keyword>
<dbReference type="EMBL" id="JBFOCI010000001">
    <property type="protein sequence ID" value="MEW9804655.1"/>
    <property type="molecule type" value="Genomic_DNA"/>
</dbReference>
<evidence type="ECO:0000259" key="7">
    <source>
        <dbReference type="Pfam" id="PF03600"/>
    </source>
</evidence>
<dbReference type="RefSeq" id="WP_367721697.1">
    <property type="nucleotide sequence ID" value="NZ_JBFOCI010000001.1"/>
</dbReference>
<keyword evidence="3 6" id="KW-0812">Transmembrane</keyword>
<feature type="transmembrane region" description="Helical" evidence="6">
    <location>
        <begin position="46"/>
        <end position="69"/>
    </location>
</feature>
<protein>
    <submittedName>
        <fullName evidence="8">SLC13 family permease</fullName>
    </submittedName>
</protein>
<keyword evidence="5 6" id="KW-0472">Membrane</keyword>
<dbReference type="InterPro" id="IPR051475">
    <property type="entry name" value="Diverse_Ion_Transporter"/>
</dbReference>
<comment type="subcellular location">
    <subcellularLocation>
        <location evidence="1">Membrane</location>
        <topology evidence="1">Multi-pass membrane protein</topology>
    </subcellularLocation>
</comment>
<dbReference type="Proteomes" id="UP001556196">
    <property type="component" value="Unassembled WGS sequence"/>
</dbReference>
<organism evidence="8 9">
    <name type="scientific">Mesorhizobium marinum</name>
    <dbReference type="NCBI Taxonomy" id="3228790"/>
    <lineage>
        <taxon>Bacteria</taxon>
        <taxon>Pseudomonadati</taxon>
        <taxon>Pseudomonadota</taxon>
        <taxon>Alphaproteobacteria</taxon>
        <taxon>Hyphomicrobiales</taxon>
        <taxon>Phyllobacteriaceae</taxon>
        <taxon>Mesorhizobium</taxon>
    </lineage>
</organism>
<feature type="domain" description="Citrate transporter-like" evidence="7">
    <location>
        <begin position="2"/>
        <end position="76"/>
    </location>
</feature>
<evidence type="ECO:0000313" key="9">
    <source>
        <dbReference type="Proteomes" id="UP001556196"/>
    </source>
</evidence>
<proteinExistence type="predicted"/>
<dbReference type="PANTHER" id="PTHR43568:SF1">
    <property type="entry name" value="P PROTEIN"/>
    <property type="match status" value="1"/>
</dbReference>
<name>A0ABV3QV30_9HYPH</name>
<keyword evidence="9" id="KW-1185">Reference proteome</keyword>
<evidence type="ECO:0000256" key="5">
    <source>
        <dbReference type="ARBA" id="ARBA00023136"/>
    </source>
</evidence>
<evidence type="ECO:0000256" key="4">
    <source>
        <dbReference type="ARBA" id="ARBA00022989"/>
    </source>
</evidence>
<accession>A0ABV3QV30</accession>
<evidence type="ECO:0000256" key="1">
    <source>
        <dbReference type="ARBA" id="ARBA00004141"/>
    </source>
</evidence>
<evidence type="ECO:0000256" key="6">
    <source>
        <dbReference type="SAM" id="Phobius"/>
    </source>
</evidence>
<dbReference type="Pfam" id="PF03600">
    <property type="entry name" value="CitMHS"/>
    <property type="match status" value="1"/>
</dbReference>
<feature type="transmembrane region" description="Helical" evidence="6">
    <location>
        <begin position="125"/>
        <end position="146"/>
    </location>
</feature>
<evidence type="ECO:0000313" key="8">
    <source>
        <dbReference type="EMBL" id="MEW9804655.1"/>
    </source>
</evidence>